<reference evidence="3" key="2">
    <citation type="submission" date="2016-10" db="EMBL/GenBank/DDBJ databases">
        <authorList>
            <person name="de Groot N.N."/>
        </authorList>
    </citation>
    <scope>NUCLEOTIDE SEQUENCE [LARGE SCALE GENOMIC DNA]</scope>
    <source>
        <strain evidence="3">CGMCC 1.12397</strain>
    </source>
</reference>
<evidence type="ECO:0000256" key="1">
    <source>
        <dbReference type="SAM" id="MobiDB-lite"/>
    </source>
</evidence>
<dbReference type="EMBL" id="QQST01000001">
    <property type="protein sequence ID" value="RDI70398.1"/>
    <property type="molecule type" value="Genomic_DNA"/>
</dbReference>
<dbReference type="EMBL" id="FNKQ01000002">
    <property type="protein sequence ID" value="SDQ39742.1"/>
    <property type="molecule type" value="Genomic_DNA"/>
</dbReference>
<feature type="region of interest" description="Disordered" evidence="1">
    <location>
        <begin position="331"/>
        <end position="354"/>
    </location>
</feature>
<evidence type="ECO:0000313" key="5">
    <source>
        <dbReference type="Proteomes" id="UP000255421"/>
    </source>
</evidence>
<protein>
    <recommendedName>
        <fullName evidence="6">Matrixin</fullName>
    </recommendedName>
</protein>
<name>A0A1H1AJC9_9EURY</name>
<evidence type="ECO:0008006" key="6">
    <source>
        <dbReference type="Google" id="ProtNLM"/>
    </source>
</evidence>
<feature type="compositionally biased region" description="Low complexity" evidence="1">
    <location>
        <begin position="22"/>
        <end position="50"/>
    </location>
</feature>
<dbReference type="Proteomes" id="UP000199289">
    <property type="component" value="Unassembled WGS sequence"/>
</dbReference>
<dbReference type="PROSITE" id="PS51257">
    <property type="entry name" value="PROKAR_LIPOPROTEIN"/>
    <property type="match status" value="1"/>
</dbReference>
<dbReference type="SUPFAM" id="SSF55486">
    <property type="entry name" value="Metalloproteases ('zincins'), catalytic domain"/>
    <property type="match status" value="1"/>
</dbReference>
<sequence>MKRRAVVLAALLLLAGCSGTPAGDATAGTDASELSATETPTPEATEAPTATPVPPQNPWRADPIVVGVADAENDSEYVELVREATAYWETNGSAYGYEANYAVRPNASDPDIVVEFAHELAYCDDYDRHTVGCAPVLDADSTPFGTSTVSIERGYTDETTFSILKHEFGHTLGLTHEAGEELAFMNASIDTVLTPKPNATDRPIPWRDSNLTLYVDYSNVSDDERGTYEAEVAHAVDYYDGGADGYLPSNVTVTTVRNRSAADVLVTFPDRPLATEDGRGTSWSYRFVDPDEDGSPEWYVEGRVAVVTRETRHVDLYLGYGLGMLFAPDSRSDLPDPFDGEGRSPDDEWTSRRR</sequence>
<dbReference type="GO" id="GO:0008237">
    <property type="term" value="F:metallopeptidase activity"/>
    <property type="evidence" value="ECO:0007669"/>
    <property type="project" value="InterPro"/>
</dbReference>
<evidence type="ECO:0000313" key="2">
    <source>
        <dbReference type="EMBL" id="RDI70398.1"/>
    </source>
</evidence>
<dbReference type="RefSeq" id="WP_092534907.1">
    <property type="nucleotide sequence ID" value="NZ_FNKQ01000002.1"/>
</dbReference>
<evidence type="ECO:0000313" key="4">
    <source>
        <dbReference type="Proteomes" id="UP000199289"/>
    </source>
</evidence>
<organism evidence="3 4">
    <name type="scientific">Halopelagius longus</name>
    <dbReference type="NCBI Taxonomy" id="1236180"/>
    <lineage>
        <taxon>Archaea</taxon>
        <taxon>Methanobacteriati</taxon>
        <taxon>Methanobacteriota</taxon>
        <taxon>Stenosarchaea group</taxon>
        <taxon>Halobacteria</taxon>
        <taxon>Halobacteriales</taxon>
        <taxon>Haloferacaceae</taxon>
    </lineage>
</organism>
<dbReference type="InterPro" id="IPR024079">
    <property type="entry name" value="MetalloPept_cat_dom_sf"/>
</dbReference>
<proteinExistence type="predicted"/>
<dbReference type="AlphaFoldDB" id="A0A1H1AJC9"/>
<feature type="region of interest" description="Disordered" evidence="1">
    <location>
        <begin position="22"/>
        <end position="59"/>
    </location>
</feature>
<accession>A0A1H1AJC9</accession>
<evidence type="ECO:0000313" key="3">
    <source>
        <dbReference type="EMBL" id="SDQ39742.1"/>
    </source>
</evidence>
<dbReference type="Proteomes" id="UP000255421">
    <property type="component" value="Unassembled WGS sequence"/>
</dbReference>
<dbReference type="OrthoDB" id="9634at2157"/>
<reference evidence="4" key="1">
    <citation type="submission" date="2016-10" db="EMBL/GenBank/DDBJ databases">
        <authorList>
            <person name="Varghese N."/>
            <person name="Submissions S."/>
        </authorList>
    </citation>
    <scope>NUCLEOTIDE SEQUENCE [LARGE SCALE GENOMIC DNA]</scope>
    <source>
        <strain evidence="4">CGMCC 1.12397</strain>
    </source>
</reference>
<reference evidence="2 5" key="3">
    <citation type="submission" date="2018-07" db="EMBL/GenBank/DDBJ databases">
        <title>Genome sequence of extremly halophilic archaeon Halopelagius longus strain BC12-B1.</title>
        <authorList>
            <person name="Zhang X."/>
        </authorList>
    </citation>
    <scope>NUCLEOTIDE SEQUENCE [LARGE SCALE GENOMIC DNA]</scope>
    <source>
        <strain evidence="2 5">BC12-B1</strain>
    </source>
</reference>
<keyword evidence="5" id="KW-1185">Reference proteome</keyword>
<dbReference type="Gene3D" id="3.40.390.10">
    <property type="entry name" value="Collagenase (Catalytic Domain)"/>
    <property type="match status" value="1"/>
</dbReference>
<gene>
    <name evidence="2" type="ORF">DWB78_00960</name>
    <name evidence="3" type="ORF">SAMN05216278_1362</name>
</gene>